<dbReference type="STRING" id="763406.A0A1E3NF99"/>
<dbReference type="AlphaFoldDB" id="A0A1E3NF99"/>
<evidence type="ECO:0000256" key="1">
    <source>
        <dbReference type="SAM" id="Phobius"/>
    </source>
</evidence>
<evidence type="ECO:0000259" key="2">
    <source>
        <dbReference type="Pfam" id="PF04083"/>
    </source>
</evidence>
<organism evidence="3 4">
    <name type="scientific">Pichia membranifaciens NRRL Y-2026</name>
    <dbReference type="NCBI Taxonomy" id="763406"/>
    <lineage>
        <taxon>Eukaryota</taxon>
        <taxon>Fungi</taxon>
        <taxon>Dikarya</taxon>
        <taxon>Ascomycota</taxon>
        <taxon>Saccharomycotina</taxon>
        <taxon>Pichiomycetes</taxon>
        <taxon>Pichiales</taxon>
        <taxon>Pichiaceae</taxon>
        <taxon>Pichia</taxon>
    </lineage>
</organism>
<dbReference type="Proteomes" id="UP000094455">
    <property type="component" value="Unassembled WGS sequence"/>
</dbReference>
<sequence length="450" mass="51472">MLDSETSAGLSVESRGARRQWPVAVTVVAVGFTKVTSAVCSFLFIGFIFQFAVVHYVYHRYYLREAGRVWSAEEGYTEAYPVAPEGMRVTGDLGYYAQLLGLRLDEYEATTEDGFVITVQRLRDPKHGPDTLASGTLRPVLLVHGLMQSSGSFVTGGYKSLAYLLVQNGYDVWLGNNRCGFRPRHTHYGSNDPRMWDWDLHEMSQYDLPAMLRQIRAVKTNYAGKVSLVAHSQGTTQTVILISGQHRHPCAEDIDKCVLLAPAVYGGPLLNSKLFIKFMRFLPDGIYESFFGMNSFMPILMYLRQYTYKLPAFGLTSYMVFSYLFDWNDYLWDVRLRRYHFIFSPVFVSVKLMKWWLRSKHGRGFSTDKPIIDDPNAWFTKSTPDIFLVIGGKDDLVNGDLFVDRLERLEPDMTGRWSYVKVPEYSHLDVLWADDLLDRVGDALLEFLAT</sequence>
<dbReference type="InterPro" id="IPR029058">
    <property type="entry name" value="AB_hydrolase_fold"/>
</dbReference>
<proteinExistence type="predicted"/>
<dbReference type="InterPro" id="IPR006693">
    <property type="entry name" value="AB_hydrolase_lipase"/>
</dbReference>
<dbReference type="PANTHER" id="PTHR11005">
    <property type="entry name" value="LYSOSOMAL ACID LIPASE-RELATED"/>
    <property type="match status" value="1"/>
</dbReference>
<dbReference type="Pfam" id="PF04083">
    <property type="entry name" value="Abhydro_lipase"/>
    <property type="match status" value="1"/>
</dbReference>
<evidence type="ECO:0000313" key="4">
    <source>
        <dbReference type="Proteomes" id="UP000094455"/>
    </source>
</evidence>
<protein>
    <recommendedName>
        <fullName evidence="2">Partial AB-hydrolase lipase domain-containing protein</fullName>
    </recommendedName>
</protein>
<dbReference type="SUPFAM" id="SSF53474">
    <property type="entry name" value="alpha/beta-Hydrolases"/>
    <property type="match status" value="1"/>
</dbReference>
<keyword evidence="1" id="KW-0812">Transmembrane</keyword>
<keyword evidence="1" id="KW-0472">Membrane</keyword>
<dbReference type="Gene3D" id="3.40.50.1820">
    <property type="entry name" value="alpha/beta hydrolase"/>
    <property type="match status" value="1"/>
</dbReference>
<name>A0A1E3NF99_9ASCO</name>
<dbReference type="GO" id="GO:0006629">
    <property type="term" value="P:lipid metabolic process"/>
    <property type="evidence" value="ECO:0007669"/>
    <property type="project" value="InterPro"/>
</dbReference>
<dbReference type="GeneID" id="30179720"/>
<keyword evidence="1" id="KW-1133">Transmembrane helix</keyword>
<keyword evidence="4" id="KW-1185">Reference proteome</keyword>
<evidence type="ECO:0000313" key="3">
    <source>
        <dbReference type="EMBL" id="ODQ44802.1"/>
    </source>
</evidence>
<accession>A0A1E3NF99</accession>
<gene>
    <name evidence="3" type="ORF">PICMEDRAFT_36735</name>
</gene>
<feature type="transmembrane region" description="Helical" evidence="1">
    <location>
        <begin position="306"/>
        <end position="325"/>
    </location>
</feature>
<feature type="transmembrane region" description="Helical" evidence="1">
    <location>
        <begin position="35"/>
        <end position="58"/>
    </location>
</feature>
<feature type="domain" description="Partial AB-hydrolase lipase" evidence="2">
    <location>
        <begin position="95"/>
        <end position="156"/>
    </location>
</feature>
<reference evidence="3 4" key="1">
    <citation type="journal article" date="2016" name="Proc. Natl. Acad. Sci. U.S.A.">
        <title>Comparative genomics of biotechnologically important yeasts.</title>
        <authorList>
            <person name="Riley R."/>
            <person name="Haridas S."/>
            <person name="Wolfe K.H."/>
            <person name="Lopes M.R."/>
            <person name="Hittinger C.T."/>
            <person name="Goeker M."/>
            <person name="Salamov A.A."/>
            <person name="Wisecaver J.H."/>
            <person name="Long T.M."/>
            <person name="Calvey C.H."/>
            <person name="Aerts A.L."/>
            <person name="Barry K.W."/>
            <person name="Choi C."/>
            <person name="Clum A."/>
            <person name="Coughlan A.Y."/>
            <person name="Deshpande S."/>
            <person name="Douglass A.P."/>
            <person name="Hanson S.J."/>
            <person name="Klenk H.-P."/>
            <person name="LaButti K.M."/>
            <person name="Lapidus A."/>
            <person name="Lindquist E.A."/>
            <person name="Lipzen A.M."/>
            <person name="Meier-Kolthoff J.P."/>
            <person name="Ohm R.A."/>
            <person name="Otillar R.P."/>
            <person name="Pangilinan J.L."/>
            <person name="Peng Y."/>
            <person name="Rokas A."/>
            <person name="Rosa C.A."/>
            <person name="Scheuner C."/>
            <person name="Sibirny A.A."/>
            <person name="Slot J.C."/>
            <person name="Stielow J.B."/>
            <person name="Sun H."/>
            <person name="Kurtzman C.P."/>
            <person name="Blackwell M."/>
            <person name="Grigoriev I.V."/>
            <person name="Jeffries T.W."/>
        </authorList>
    </citation>
    <scope>NUCLEOTIDE SEQUENCE [LARGE SCALE GENOMIC DNA]</scope>
    <source>
        <strain evidence="3 4">NRRL Y-2026</strain>
    </source>
</reference>
<dbReference type="RefSeq" id="XP_019015915.1">
    <property type="nucleotide sequence ID" value="XM_019163033.1"/>
</dbReference>
<feature type="transmembrane region" description="Helical" evidence="1">
    <location>
        <begin position="337"/>
        <end position="357"/>
    </location>
</feature>
<dbReference type="OrthoDB" id="6130531at2759"/>
<dbReference type="EMBL" id="KV454006">
    <property type="protein sequence ID" value="ODQ44802.1"/>
    <property type="molecule type" value="Genomic_DNA"/>
</dbReference>